<evidence type="ECO:0000256" key="1">
    <source>
        <dbReference type="SAM" id="SignalP"/>
    </source>
</evidence>
<evidence type="ECO:0000313" key="3">
    <source>
        <dbReference type="Proteomes" id="UP000249061"/>
    </source>
</evidence>
<dbReference type="Proteomes" id="UP000249061">
    <property type="component" value="Unassembled WGS sequence"/>
</dbReference>
<dbReference type="InterPro" id="IPR011447">
    <property type="entry name" value="DUF1552"/>
</dbReference>
<dbReference type="Pfam" id="PF07586">
    <property type="entry name" value="HXXSHH"/>
    <property type="match status" value="1"/>
</dbReference>
<evidence type="ECO:0000313" key="2">
    <source>
        <dbReference type="EMBL" id="PZR10497.1"/>
    </source>
</evidence>
<comment type="caution">
    <text evidence="2">The sequence shown here is derived from an EMBL/GenBank/DDBJ whole genome shotgun (WGS) entry which is preliminary data.</text>
</comment>
<proteinExistence type="predicted"/>
<feature type="chain" id="PRO_5016138493" description="DUF1552 domain-containing protein" evidence="1">
    <location>
        <begin position="25"/>
        <end position="461"/>
    </location>
</feature>
<feature type="signal peptide" evidence="1">
    <location>
        <begin position="1"/>
        <end position="24"/>
    </location>
</feature>
<dbReference type="AlphaFoldDB" id="A0A2W5T9B6"/>
<accession>A0A2W5T9B6</accession>
<organism evidence="2 3">
    <name type="scientific">Archangium gephyra</name>
    <dbReference type="NCBI Taxonomy" id="48"/>
    <lineage>
        <taxon>Bacteria</taxon>
        <taxon>Pseudomonadati</taxon>
        <taxon>Myxococcota</taxon>
        <taxon>Myxococcia</taxon>
        <taxon>Myxococcales</taxon>
        <taxon>Cystobacterineae</taxon>
        <taxon>Archangiaceae</taxon>
        <taxon>Archangium</taxon>
    </lineage>
</organism>
<keyword evidence="1" id="KW-0732">Signal</keyword>
<protein>
    <recommendedName>
        <fullName evidence="4">DUF1552 domain-containing protein</fullName>
    </recommendedName>
</protein>
<reference evidence="2 3" key="1">
    <citation type="submission" date="2017-08" db="EMBL/GenBank/DDBJ databases">
        <title>Infants hospitalized years apart are colonized by the same room-sourced microbial strains.</title>
        <authorList>
            <person name="Brooks B."/>
            <person name="Olm M.R."/>
            <person name="Firek B.A."/>
            <person name="Baker R."/>
            <person name="Thomas B.C."/>
            <person name="Morowitz M.J."/>
            <person name="Banfield J.F."/>
        </authorList>
    </citation>
    <scope>NUCLEOTIDE SEQUENCE [LARGE SCALE GENOMIC DNA]</scope>
    <source>
        <strain evidence="2">S2_003_000_R2_14</strain>
    </source>
</reference>
<name>A0A2W5T9B6_9BACT</name>
<sequence length="461" mass="48733">MKRRTLLKGLGAGLFAPLFNEAFAQTMKPARLVIVMECNGIYPETFLSTGARTAIGAAGIGSRRIFFNQYPMMPLTIPGDALATARSLTPLAASGGDASMVERSAVVLGLSSTITGGGHSSATGALSCAVAGSAPTFDAVIAPRLKRTAPFDCIRLGTSSSLTSIAYESCSFGPGRPAPILVNPRLAYETLFGTIVGGAGMGDQRSQLFDFARDDVRAALAQFRGNSNERLKLERYLTSLEALRSRETLLKSMAPSVRPLLPVAPAMNPLLGGSGTPDSLNWLEAQFQIATSALLGGLTNNVVIASGTSGFDVRYDQYTAFARHDLQHGIDNSGNYTAIASVTRKHVALIAQLARTLAATPEVNASGSMLDNTIIVYMSDNGEQHHSEAREWPTLLVGGNALGFKTDGRTVVFPGDGRPANRQMSNLFNTLGHAFGDASMNEFGREGDTRIAPGPLSEVWS</sequence>
<gene>
    <name evidence="2" type="ORF">DI536_19835</name>
</gene>
<dbReference type="EMBL" id="QFQP01000017">
    <property type="protein sequence ID" value="PZR10497.1"/>
    <property type="molecule type" value="Genomic_DNA"/>
</dbReference>
<evidence type="ECO:0008006" key="4">
    <source>
        <dbReference type="Google" id="ProtNLM"/>
    </source>
</evidence>